<keyword evidence="1" id="KW-0732">Signal</keyword>
<keyword evidence="3" id="KW-1185">Reference proteome</keyword>
<proteinExistence type="predicted"/>
<reference evidence="2 3" key="1">
    <citation type="submission" date="2024-08" db="EMBL/GenBank/DDBJ databases">
        <authorList>
            <person name="Cucini C."/>
            <person name="Frati F."/>
        </authorList>
    </citation>
    <scope>NUCLEOTIDE SEQUENCE [LARGE SCALE GENOMIC DNA]</scope>
</reference>
<gene>
    <name evidence="2" type="ORF">ODALV1_LOCUS31297</name>
</gene>
<evidence type="ECO:0000256" key="1">
    <source>
        <dbReference type="SAM" id="SignalP"/>
    </source>
</evidence>
<feature type="signal peptide" evidence="1">
    <location>
        <begin position="1"/>
        <end position="24"/>
    </location>
</feature>
<feature type="chain" id="PRO_5047239735" evidence="1">
    <location>
        <begin position="25"/>
        <end position="501"/>
    </location>
</feature>
<protein>
    <submittedName>
        <fullName evidence="2">Uncharacterized protein</fullName>
    </submittedName>
</protein>
<dbReference type="EMBL" id="CAXLJM020000166">
    <property type="protein sequence ID" value="CAL8148015.1"/>
    <property type="molecule type" value="Genomic_DNA"/>
</dbReference>
<sequence length="501" mass="56559">MKNLKYFSLEVAFILGVLLRESNGGTLSFCDGEQFVNKTREHCTAGVSFGENKPDCICVSGIYRFLADSCETADGFADNVCTKITDDNGMGTSIVGVKFTRDPVNWSQTGIVCERRGFGTETWDFITDKHSRGSLTKSVNIYGLNGNAFITKGRNGKQAFCLEPADAPENEKICRYLKSENTNVWNDPEIEVFVRPKCDGTPITPHKCFGVLTAHDSECQLSCSEREPESMPMGRALHAHGAMANLKTDPQAIASSKHTPHDPNDSTHIVEYWKHDNKFLNRKMMIYNIISQLDTGDINRSGNGSWGEPKRTFEVFDMMKNITRSYCPDEYVSREWIDLVVELFYILHKGNIFRYDENLSVFEYEWIKDILSKCYARVNDVSDPTKLQTVQLSSEPSADDPVDDVCTAGGGKATGYCNGTTEPMGNSTAPGQCNFKPINVQSHRANDSYHFVPDVAWNIVDIIQVICFQEFNESYRMFHVLEQAAEKLFTLQIRNLWYEFN</sequence>
<accession>A0ABP1SA82</accession>
<comment type="caution">
    <text evidence="2">The sequence shown here is derived from an EMBL/GenBank/DDBJ whole genome shotgun (WGS) entry which is preliminary data.</text>
</comment>
<dbReference type="Proteomes" id="UP001642540">
    <property type="component" value="Unassembled WGS sequence"/>
</dbReference>
<organism evidence="2 3">
    <name type="scientific">Orchesella dallaii</name>
    <dbReference type="NCBI Taxonomy" id="48710"/>
    <lineage>
        <taxon>Eukaryota</taxon>
        <taxon>Metazoa</taxon>
        <taxon>Ecdysozoa</taxon>
        <taxon>Arthropoda</taxon>
        <taxon>Hexapoda</taxon>
        <taxon>Collembola</taxon>
        <taxon>Entomobryomorpha</taxon>
        <taxon>Entomobryoidea</taxon>
        <taxon>Orchesellidae</taxon>
        <taxon>Orchesellinae</taxon>
        <taxon>Orchesella</taxon>
    </lineage>
</organism>
<evidence type="ECO:0000313" key="2">
    <source>
        <dbReference type="EMBL" id="CAL8148015.1"/>
    </source>
</evidence>
<name>A0ABP1SA82_9HEXA</name>
<evidence type="ECO:0000313" key="3">
    <source>
        <dbReference type="Proteomes" id="UP001642540"/>
    </source>
</evidence>